<name>A0A6C0DVF3_9ZZZZ</name>
<dbReference type="EMBL" id="MN739679">
    <property type="protein sequence ID" value="QHT20624.1"/>
    <property type="molecule type" value="Genomic_DNA"/>
</dbReference>
<evidence type="ECO:0008006" key="2">
    <source>
        <dbReference type="Google" id="ProtNLM"/>
    </source>
</evidence>
<proteinExistence type="predicted"/>
<organism evidence="1">
    <name type="scientific">viral metagenome</name>
    <dbReference type="NCBI Taxonomy" id="1070528"/>
    <lineage>
        <taxon>unclassified sequences</taxon>
        <taxon>metagenomes</taxon>
        <taxon>organismal metagenomes</taxon>
    </lineage>
</organism>
<evidence type="ECO:0000313" key="1">
    <source>
        <dbReference type="EMBL" id="QHT20624.1"/>
    </source>
</evidence>
<accession>A0A6C0DVF3</accession>
<sequence length="641" mass="75479">MKTALVYVHIGNDIPNYLYDNIYQTLLINNYGTTLYICLNDNLVNEFNLTLDKFNLNVYTKNIFYYKNVIQVIPLSLLENFLKDNEHFTRYKNKISNDYSDKDQFRGGFWISTTSRFFYIFALMKIFQIKNVFHIENDVMLYEDINTLYNFLLNYFKSEDIDKVCMVQDAPGRVIPSIMFFGNDKILERLNIFISDIFEKSPYFMNDMDILGRYMDKYELPVEPNEHLMVFDGAAIGQYLGGVDPKNISNEKNMLIEYMNPTRGFVNETALLKPNVLQFRKTNVCMDHLDISTNMYLVSNDNKKYNTIANLHIHSKQLYQFSSVLNIGIEDIISGDRVLSLCDFVFVTRDILAFHKNIEKYARDVIIINDFNNINVESLNNYFMEHCTKNNTDTIKIFVYTHILSYLIETLTEKINKNIKIVLYTHNSDHHFNNEYKNLVECDNIVHIYAQNIDYDSYNSKITLLPIGLANAMWPHGDMIALYTVMKDTYRNIKERDIYVNINPNTYMYRGEILNKIKETKCYDLSSGKPYIEYLRELSEHRFCLCIRGNGLDTHRFWESLYLGVIPVIINNNTTSCDNFVRYLRDLDIPFVEIKNDNLDILGLKYNKNYFSENLYKNMIKKSGGIYNLKGLKMAGYTYIF</sequence>
<protein>
    <recommendedName>
        <fullName evidence="2">Exostosin GT47 domain-containing protein</fullName>
    </recommendedName>
</protein>
<reference evidence="1" key="1">
    <citation type="journal article" date="2020" name="Nature">
        <title>Giant virus diversity and host interactions through global metagenomics.</title>
        <authorList>
            <person name="Schulz F."/>
            <person name="Roux S."/>
            <person name="Paez-Espino D."/>
            <person name="Jungbluth S."/>
            <person name="Walsh D.A."/>
            <person name="Denef V.J."/>
            <person name="McMahon K.D."/>
            <person name="Konstantinidis K.T."/>
            <person name="Eloe-Fadrosh E.A."/>
            <person name="Kyrpides N.C."/>
            <person name="Woyke T."/>
        </authorList>
    </citation>
    <scope>NUCLEOTIDE SEQUENCE</scope>
    <source>
        <strain evidence="1">GVMAG-M-3300023174-68</strain>
    </source>
</reference>
<dbReference type="AlphaFoldDB" id="A0A6C0DVF3"/>